<dbReference type="Pfam" id="PF01512">
    <property type="entry name" value="Complex1_51K"/>
    <property type="match status" value="1"/>
</dbReference>
<dbReference type="InterPro" id="IPR017896">
    <property type="entry name" value="4Fe4S_Fe-S-bd"/>
</dbReference>
<dbReference type="PANTHER" id="PTHR43578">
    <property type="entry name" value="NADH-QUINONE OXIDOREDUCTASE SUBUNIT F"/>
    <property type="match status" value="1"/>
</dbReference>
<evidence type="ECO:0000256" key="1">
    <source>
        <dbReference type="ARBA" id="ARBA00007523"/>
    </source>
</evidence>
<evidence type="ECO:0000313" key="8">
    <source>
        <dbReference type="Proteomes" id="UP000468766"/>
    </source>
</evidence>
<keyword evidence="4" id="KW-0408">Iron</keyword>
<dbReference type="Proteomes" id="UP000468766">
    <property type="component" value="Unassembled WGS sequence"/>
</dbReference>
<dbReference type="SUPFAM" id="SSF140490">
    <property type="entry name" value="Nqo1C-terminal domain-like"/>
    <property type="match status" value="1"/>
</dbReference>
<dbReference type="Gene3D" id="3.40.50.11540">
    <property type="entry name" value="NADH-ubiquinone oxidoreductase 51kDa subunit"/>
    <property type="match status" value="1"/>
</dbReference>
<reference evidence="7 8" key="1">
    <citation type="submission" date="2019-10" db="EMBL/GenBank/DDBJ databases">
        <title>Whole-genome sequence of the extremophile Heliorestis acidaminivorans DSM 24790.</title>
        <authorList>
            <person name="Kyndt J.A."/>
            <person name="Meyer T.E."/>
        </authorList>
    </citation>
    <scope>NUCLEOTIDE SEQUENCE [LARGE SCALE GENOMIC DNA]</scope>
    <source>
        <strain evidence="7 8">DSM 24790</strain>
    </source>
</reference>
<proteinExistence type="inferred from homology"/>
<dbReference type="CDD" id="cd02980">
    <property type="entry name" value="TRX_Fd_family"/>
    <property type="match status" value="1"/>
</dbReference>
<dbReference type="PROSITE" id="PS51379">
    <property type="entry name" value="4FE4S_FER_2"/>
    <property type="match status" value="2"/>
</dbReference>
<dbReference type="SUPFAM" id="SSF142019">
    <property type="entry name" value="Nqo1 FMN-binding domain-like"/>
    <property type="match status" value="1"/>
</dbReference>
<accession>A0A6I0EUF7</accession>
<dbReference type="Pfam" id="PF01257">
    <property type="entry name" value="2Fe-2S_thioredx"/>
    <property type="match status" value="1"/>
</dbReference>
<keyword evidence="2" id="KW-0004">4Fe-4S</keyword>
<dbReference type="Gene3D" id="1.20.1440.230">
    <property type="entry name" value="NADH-ubiquinone oxidoreductase 51kDa subunit, iron-sulphur binding domain"/>
    <property type="match status" value="1"/>
</dbReference>
<evidence type="ECO:0000259" key="6">
    <source>
        <dbReference type="PROSITE" id="PS51379"/>
    </source>
</evidence>
<gene>
    <name evidence="7" type="ORF">F9B85_06535</name>
</gene>
<dbReference type="InterPro" id="IPR019575">
    <property type="entry name" value="Nuop51_4Fe4S-bd"/>
</dbReference>
<evidence type="ECO:0000256" key="5">
    <source>
        <dbReference type="ARBA" id="ARBA00023014"/>
    </source>
</evidence>
<dbReference type="InterPro" id="IPR011538">
    <property type="entry name" value="Nuo51_FMN-bd"/>
</dbReference>
<comment type="similarity">
    <text evidence="1">Belongs to the complex I 51 kDa subunit family.</text>
</comment>
<dbReference type="AlphaFoldDB" id="A0A6I0EUF7"/>
<dbReference type="Pfam" id="PF10589">
    <property type="entry name" value="NADH_4Fe-4S"/>
    <property type="match status" value="1"/>
</dbReference>
<dbReference type="GO" id="GO:0046872">
    <property type="term" value="F:metal ion binding"/>
    <property type="evidence" value="ECO:0007669"/>
    <property type="project" value="UniProtKB-KW"/>
</dbReference>
<dbReference type="InterPro" id="IPR036249">
    <property type="entry name" value="Thioredoxin-like_sf"/>
</dbReference>
<dbReference type="OrthoDB" id="9761899at2"/>
<feature type="domain" description="4Fe-4S ferredoxin-type" evidence="6">
    <location>
        <begin position="584"/>
        <end position="613"/>
    </location>
</feature>
<dbReference type="Gene3D" id="3.10.20.600">
    <property type="match status" value="1"/>
</dbReference>
<organism evidence="7 8">
    <name type="scientific">Heliorestis acidaminivorans</name>
    <dbReference type="NCBI Taxonomy" id="553427"/>
    <lineage>
        <taxon>Bacteria</taxon>
        <taxon>Bacillati</taxon>
        <taxon>Bacillota</taxon>
        <taxon>Clostridia</taxon>
        <taxon>Eubacteriales</taxon>
        <taxon>Heliobacteriaceae</taxon>
        <taxon>Heliorestis</taxon>
    </lineage>
</organism>
<dbReference type="EMBL" id="WBXO01000004">
    <property type="protein sequence ID" value="KAB2952923.1"/>
    <property type="molecule type" value="Genomic_DNA"/>
</dbReference>
<keyword evidence="5" id="KW-0411">Iron-sulfur</keyword>
<comment type="caution">
    <text evidence="7">The sequence shown here is derived from an EMBL/GenBank/DDBJ whole genome shotgun (WGS) entry which is preliminary data.</text>
</comment>
<protein>
    <submittedName>
        <fullName evidence="7">NADH-quinone oxidoreductase subunit NuoF</fullName>
    </submittedName>
</protein>
<dbReference type="GO" id="GO:0010181">
    <property type="term" value="F:FMN binding"/>
    <property type="evidence" value="ECO:0007669"/>
    <property type="project" value="InterPro"/>
</dbReference>
<dbReference type="GO" id="GO:0008137">
    <property type="term" value="F:NADH dehydrogenase (ubiquinone) activity"/>
    <property type="evidence" value="ECO:0007669"/>
    <property type="project" value="InterPro"/>
</dbReference>
<name>A0A6I0EUF7_9FIRM</name>
<dbReference type="Pfam" id="PF10531">
    <property type="entry name" value="SLBB"/>
    <property type="match status" value="1"/>
</dbReference>
<feature type="domain" description="4Fe-4S ferredoxin-type" evidence="6">
    <location>
        <begin position="615"/>
        <end position="642"/>
    </location>
</feature>
<dbReference type="InterPro" id="IPR037225">
    <property type="entry name" value="Nuo51_FMN-bd_sf"/>
</dbReference>
<dbReference type="GO" id="GO:0051539">
    <property type="term" value="F:4 iron, 4 sulfur cluster binding"/>
    <property type="evidence" value="ECO:0007669"/>
    <property type="project" value="UniProtKB-KW"/>
</dbReference>
<sequence length="642" mass="70522">MTLQKIQSLEDLNSIKEKTMPYLSLRLGAFGDDRTSQEKAEALASSPYNHSIMVCAGTGCLSSNSQKVKEQLLEEINKRHLADKVEIVKTGCFGFCELGPVVVIHPGAYFYCRIQPEDVQDIFDNHIEKGQAVQRLLYKNPTTHEITETMDENKFFHPQTRIALRNCGIINPEKMDEYIARDGYRALAKVLMEMTPSEVVKTVRDSELRGRGGAGFLTGRKWAFTAAVKQDYKYVVCNADEGDPGAFMDRSILEGDPHAVLEAMAIAGYAVGASEGYIYVRAEYPIAVARLEKAIEEATQKGLLGENILGSGFNFTVEIRLGAGAFVCGEETALLRSVTGQRGEPRSRPPYPAVQGLWDKPTLLNNVETYANIPQIILQGPQWYASIGTEGSKGTKIFSLAGKINNTGLIEVPMGTTLRTIVYEIGGGIPQGKSFKAIQTGGPSGGCLPAEHLDKPIDYESLTEIGSMMGSGGLIVMDESDCMVDIARFYLEFTQDESCGKCTPCRIGTKRLLEIVNRITEGNGKLEDLEILEELGHDIQEASLCGLGQTAPNPVLSTLHYFREEFITHIQDKRCPAGVCKALSRHEIDQEKCISCSICTKHCPVKAISGERKVKPFLIDPDICTNCGICVEKCPPKAILRR</sequence>
<dbReference type="FunFam" id="1.20.1440.230:FF:000001">
    <property type="entry name" value="Mitochondrial NADH dehydrogenase flavoprotein 1"/>
    <property type="match status" value="1"/>
</dbReference>
<dbReference type="SUPFAM" id="SSF142984">
    <property type="entry name" value="Nqo1 middle domain-like"/>
    <property type="match status" value="1"/>
</dbReference>
<dbReference type="PANTHER" id="PTHR43578:SF3">
    <property type="entry name" value="NADH-QUINONE OXIDOREDUCTASE SUBUNIT F"/>
    <property type="match status" value="1"/>
</dbReference>
<dbReference type="PROSITE" id="PS00198">
    <property type="entry name" value="4FE4S_FER_1"/>
    <property type="match status" value="1"/>
</dbReference>
<keyword evidence="3" id="KW-0479">Metal-binding</keyword>
<evidence type="ECO:0000256" key="2">
    <source>
        <dbReference type="ARBA" id="ARBA00022485"/>
    </source>
</evidence>
<keyword evidence="8" id="KW-1185">Reference proteome</keyword>
<dbReference type="SUPFAM" id="SSF54862">
    <property type="entry name" value="4Fe-4S ferredoxins"/>
    <property type="match status" value="1"/>
</dbReference>
<dbReference type="Pfam" id="PF13237">
    <property type="entry name" value="Fer4_10"/>
    <property type="match status" value="1"/>
</dbReference>
<dbReference type="InterPro" id="IPR037207">
    <property type="entry name" value="Nuop51_4Fe4S-bd_sf"/>
</dbReference>
<dbReference type="PROSITE" id="PS00645">
    <property type="entry name" value="COMPLEX1_51K_2"/>
    <property type="match status" value="1"/>
</dbReference>
<dbReference type="InterPro" id="IPR017900">
    <property type="entry name" value="4Fe4S_Fe_S_CS"/>
</dbReference>
<dbReference type="SMART" id="SM00928">
    <property type="entry name" value="NADH_4Fe-4S"/>
    <property type="match status" value="1"/>
</dbReference>
<dbReference type="SUPFAM" id="SSF52833">
    <property type="entry name" value="Thioredoxin-like"/>
    <property type="match status" value="1"/>
</dbReference>
<evidence type="ECO:0000313" key="7">
    <source>
        <dbReference type="EMBL" id="KAB2952923.1"/>
    </source>
</evidence>
<dbReference type="Gene3D" id="6.10.250.1450">
    <property type="match status" value="1"/>
</dbReference>
<evidence type="ECO:0000256" key="4">
    <source>
        <dbReference type="ARBA" id="ARBA00023004"/>
    </source>
</evidence>
<dbReference type="Gene3D" id="3.30.70.20">
    <property type="match status" value="1"/>
</dbReference>
<dbReference type="InterPro" id="IPR019554">
    <property type="entry name" value="Soluble_ligand-bd"/>
</dbReference>
<dbReference type="InterPro" id="IPR001949">
    <property type="entry name" value="NADH-UbQ_OxRdtase_51kDa_CS"/>
</dbReference>
<dbReference type="FunFam" id="3.40.50.11540:FF:000001">
    <property type="entry name" value="NADH dehydrogenase [ubiquinone] flavoprotein 1, mitochondrial"/>
    <property type="match status" value="1"/>
</dbReference>
<dbReference type="Gene3D" id="3.40.30.10">
    <property type="entry name" value="Glutaredoxin"/>
    <property type="match status" value="1"/>
</dbReference>
<evidence type="ECO:0000256" key="3">
    <source>
        <dbReference type="ARBA" id="ARBA00022723"/>
    </source>
</evidence>